<dbReference type="Proteomes" id="UP001174050">
    <property type="component" value="Unassembled WGS sequence"/>
</dbReference>
<keyword evidence="3" id="KW-1185">Reference proteome</keyword>
<evidence type="ECO:0000313" key="2">
    <source>
        <dbReference type="EMBL" id="MDN3293301.1"/>
    </source>
</evidence>
<dbReference type="RefSeq" id="WP_290110153.1">
    <property type="nucleotide sequence ID" value="NZ_JAUEPL010000004.1"/>
</dbReference>
<sequence length="168" mass="17944">MTSVVTLDEAYTADQVLSLAASGELHVRRTEEQHLHIPIHQAREVVLGMGVRAELDGSRLLVGSPALLRQHGVALPEVAREWTERLRADGETVISLAHDDNLIGMLGLSDAVRGGADTVIRQLTELGVSRIALLVVANSARLVSHTPHLPGGAASRLGAAPLAERRVR</sequence>
<dbReference type="Gene3D" id="3.40.1110.10">
    <property type="entry name" value="Calcium-transporting ATPase, cytoplasmic domain N"/>
    <property type="match status" value="1"/>
</dbReference>
<dbReference type="PANTHER" id="PTHR46594:SF4">
    <property type="entry name" value="P-TYPE CATION-TRANSPORTING ATPASE"/>
    <property type="match status" value="1"/>
</dbReference>
<accession>A0ABT7Z1E0</accession>
<comment type="caution">
    <text evidence="2">The sequence shown here is derived from an EMBL/GenBank/DDBJ whole genome shotgun (WGS) entry which is preliminary data.</text>
</comment>
<dbReference type="EMBL" id="JAUEPL010000004">
    <property type="protein sequence ID" value="MDN3293301.1"/>
    <property type="molecule type" value="Genomic_DNA"/>
</dbReference>
<dbReference type="InterPro" id="IPR023299">
    <property type="entry name" value="ATPase_P-typ_cyto_dom_N"/>
</dbReference>
<gene>
    <name evidence="2" type="ORF">QWM81_04400</name>
</gene>
<name>A0ABT7Z1E0_9ACTN</name>
<dbReference type="InterPro" id="IPR023214">
    <property type="entry name" value="HAD_sf"/>
</dbReference>
<evidence type="ECO:0000313" key="3">
    <source>
        <dbReference type="Proteomes" id="UP001174050"/>
    </source>
</evidence>
<organism evidence="2 3">
    <name type="scientific">Streptomyces ficellus</name>
    <dbReference type="NCBI Taxonomy" id="1977088"/>
    <lineage>
        <taxon>Bacteria</taxon>
        <taxon>Bacillati</taxon>
        <taxon>Actinomycetota</taxon>
        <taxon>Actinomycetes</taxon>
        <taxon>Kitasatosporales</taxon>
        <taxon>Streptomycetaceae</taxon>
        <taxon>Streptomyces</taxon>
    </lineage>
</organism>
<evidence type="ECO:0000256" key="1">
    <source>
        <dbReference type="ARBA" id="ARBA00022723"/>
    </source>
</evidence>
<dbReference type="SUPFAM" id="SSF81660">
    <property type="entry name" value="Metal cation-transporting ATPase, ATP-binding domain N"/>
    <property type="match status" value="1"/>
</dbReference>
<dbReference type="Gene3D" id="3.40.50.1000">
    <property type="entry name" value="HAD superfamily/HAD-like"/>
    <property type="match status" value="1"/>
</dbReference>
<dbReference type="PANTHER" id="PTHR46594">
    <property type="entry name" value="P-TYPE CATION-TRANSPORTING ATPASE"/>
    <property type="match status" value="1"/>
</dbReference>
<reference evidence="2" key="1">
    <citation type="submission" date="2023-06" db="EMBL/GenBank/DDBJ databases">
        <title>WGS-Sequencing of Streptomyces ficellus isolate 21 collected from sand in Gara Djebilet Iron Mine in Algeria.</title>
        <authorList>
            <person name="Zegers G.P."/>
            <person name="Gomez A."/>
            <person name="Gueddou A."/>
            <person name="Zahara A.F."/>
            <person name="Worth M."/>
            <person name="Sevigny J.L."/>
            <person name="Tisa L."/>
        </authorList>
    </citation>
    <scope>NUCLEOTIDE SEQUENCE</scope>
    <source>
        <strain evidence="2">AS11</strain>
    </source>
</reference>
<proteinExistence type="predicted"/>
<keyword evidence="1" id="KW-0479">Metal-binding</keyword>
<protein>
    <submittedName>
        <fullName evidence="2">Uncharacterized protein</fullName>
    </submittedName>
</protein>